<reference evidence="2" key="1">
    <citation type="submission" date="2010-10" db="EMBL/GenBank/DDBJ databases">
        <title>A neurotropic herpesvirus infecting the gastropod, abalone, shares ancestry with oyster herpesvirus and a herpesvirus associated with the amphioxus genome.</title>
        <authorList>
            <person name="Savin K.W."/>
            <person name="Cocks B.G."/>
            <person name="Wong F."/>
            <person name="Sawbridge T."/>
            <person name="Cogan N."/>
            <person name="Savage D."/>
            <person name="Warner S."/>
        </authorList>
    </citation>
    <scope>NUCLEOTIDE SEQUENCE</scope>
    <source>
        <strain evidence="2">Victoria</strain>
    </source>
</reference>
<protein>
    <submittedName>
        <fullName evidence="2">p130</fullName>
    </submittedName>
</protein>
<sequence length="422" mass="48365">MEFVTEYKCEQEEFISMVAVNSPTLESNMKKNKIMIKPGPVAKTYNVNYDSICRFGGSNAWKKACRGVFLRYDEDDKLAHRPIFAFNKFFNRSELKESYLETLDDCDNVAVVNKWDGSLIRTWWDGENLISVTQGTIRQDNYFIRRDAGDEKRTTYSSITKELLPDPVLAYLKANPFDCLLSEFVSRGNKIITDYGEIAKLIPLAIVTHADGLPRWSVLRKLLPENFDSETGLPRHAMKVKRGKVDETVARFNDMIAADEREFGEIPEGAVVYRYTLDEESGLPDIAIPYAKIKRTEYVEEPKKRKPGYSPPASKPARLESQWAVLQGKYDDLEEHTEDEFLETVRTWTSILEEHHPKSGKEVVEALPPSLRKVIGFQLYKSDGGEDKTALLVNCLTFTKGKKNALIDNLYKKLGPEWYKKE</sequence>
<proteinExistence type="predicted"/>
<organism evidence="2">
    <name type="scientific">Abalone herpesvirus Victoria/AUS/2007</name>
    <dbReference type="NCBI Taxonomy" id="860344"/>
    <lineage>
        <taxon>Viruses</taxon>
        <taxon>Duplodnaviria</taxon>
        <taxon>Heunggongvirae</taxon>
        <taxon>Peploviricota</taxon>
        <taxon>Herviviricetes</taxon>
        <taxon>Herpesvirales</taxon>
        <taxon>Malacoherpesviridae</taxon>
        <taxon>Aurivirus</taxon>
        <taxon>Aurivirus haliotidmalaco1</taxon>
        <taxon>Haliotid herpesvirus 1</taxon>
    </lineage>
</organism>
<dbReference type="Pfam" id="PF09511">
    <property type="entry name" value="RNA_lig_T4_1"/>
    <property type="match status" value="1"/>
</dbReference>
<dbReference type="EMBL" id="HQ400691">
    <property type="protein sequence ID" value="ADP36934.1"/>
    <property type="molecule type" value="Genomic_DNA"/>
</dbReference>
<name>E3W5T5_9VIRU</name>
<accession>E3W5T5</accession>
<feature type="domain" description="T4 RNA ligase 1-like N-terminal" evidence="1">
    <location>
        <begin position="65"/>
        <end position="274"/>
    </location>
</feature>
<evidence type="ECO:0000313" key="2">
    <source>
        <dbReference type="EMBL" id="ADP36934.1"/>
    </source>
</evidence>
<evidence type="ECO:0000259" key="1">
    <source>
        <dbReference type="Pfam" id="PF09511"/>
    </source>
</evidence>
<dbReference type="InterPro" id="IPR019039">
    <property type="entry name" value="T4-Rnl1-like_N"/>
</dbReference>